<dbReference type="Proteomes" id="UP000239532">
    <property type="component" value="Unassembled WGS sequence"/>
</dbReference>
<dbReference type="InterPro" id="IPR036188">
    <property type="entry name" value="FAD/NAD-bd_sf"/>
</dbReference>
<proteinExistence type="predicted"/>
<protein>
    <recommendedName>
        <fullName evidence="1">FAD-dependent urate hydroxylase HpyO/Asp monooxygenase CreE-like FAD/NAD(P)-binding domain-containing protein</fullName>
    </recommendedName>
</protein>
<evidence type="ECO:0000313" key="2">
    <source>
        <dbReference type="EMBL" id="PRP66213.1"/>
    </source>
</evidence>
<dbReference type="RefSeq" id="WP_105982051.1">
    <property type="nucleotide sequence ID" value="NZ_MQUC01000003.1"/>
</dbReference>
<sequence length="574" mass="64578">MGETKFLAIVGCGARGLHALERFFITLSDRVSSQLVGNYKVIVFETRENLGTGLAWDPDQTSVNWSNISDRALEPFEGRPAFNLKDVHFPSFPSYLEWLEEVMGVTINEEKDTFSKRKVTGAYLVQRVLSIVEPLQSLGLLEVKRERVIKLTHQENVFTLDTEQGDGYDFKKVLLALGHLKTTISKENQRFIEHAKKDALHFSNDPYSHEAAAIYASSKKILIKGLGLAMIDVVRMITENDNAGFEKNDHNIFLNYTGNKNVQIVPYSLDGLAMVPKPVGKHIDDNFDPIKAGKAEMLDQLKTDIKNGEVQDVDDILYPIAGVVMNVYNRFDQPYGSSSLSDAEGKDLIVTWLKDQTTKNEHIIDTNMFIVDYMKLTCQMSHGNTPFSLDYTIGQVWRELQIDMYYLYTYQLLPPALVARFIEINEMAKRYSFGPPVESILQLIALHDASVLNLDFVNQPEIELVDDGFKILKNDKEIVCDALIDSVLDKPNLSNITDPLIESLVSKSMTQQFEENLGIAVSHSANHLLGSVTIEGLHHVGRNTKGSEHGVDALLECFDTQKMQVVIDEILLNS</sequence>
<dbReference type="EMBL" id="MQUC01000003">
    <property type="protein sequence ID" value="PRP66213.1"/>
    <property type="molecule type" value="Genomic_DNA"/>
</dbReference>
<gene>
    <name evidence="2" type="ORF">BST86_03465</name>
</gene>
<dbReference type="Pfam" id="PF13454">
    <property type="entry name" value="NAD_binding_9"/>
    <property type="match status" value="1"/>
</dbReference>
<dbReference type="PANTHER" id="PTHR40254:SF1">
    <property type="entry name" value="BLR0577 PROTEIN"/>
    <property type="match status" value="1"/>
</dbReference>
<dbReference type="InterPro" id="IPR038732">
    <property type="entry name" value="HpyO/CreE_NAD-binding"/>
</dbReference>
<evidence type="ECO:0000259" key="1">
    <source>
        <dbReference type="Pfam" id="PF13454"/>
    </source>
</evidence>
<dbReference type="PANTHER" id="PTHR40254">
    <property type="entry name" value="BLR0577 PROTEIN"/>
    <property type="match status" value="1"/>
</dbReference>
<accession>A0A2S9WRV3</accession>
<comment type="caution">
    <text evidence="2">The sequence shown here is derived from an EMBL/GenBank/DDBJ whole genome shotgun (WGS) entry which is preliminary data.</text>
</comment>
<dbReference type="OrthoDB" id="6309046at2"/>
<feature type="domain" description="FAD-dependent urate hydroxylase HpyO/Asp monooxygenase CreE-like FAD/NAD(P)-binding" evidence="1">
    <location>
        <begin position="8"/>
        <end position="179"/>
    </location>
</feature>
<dbReference type="AlphaFoldDB" id="A0A2S9WRV3"/>
<dbReference type="SUPFAM" id="SSF51905">
    <property type="entry name" value="FAD/NAD(P)-binding domain"/>
    <property type="match status" value="1"/>
</dbReference>
<reference evidence="2 3" key="1">
    <citation type="submission" date="2016-11" db="EMBL/GenBank/DDBJ databases">
        <title>Trade-off between light-utilization and light-protection in marine flavobacteria.</title>
        <authorList>
            <person name="Kumagai Y."/>
        </authorList>
    </citation>
    <scope>NUCLEOTIDE SEQUENCE [LARGE SCALE GENOMIC DNA]</scope>
    <source>
        <strain evidence="2 3">JCM 17109</strain>
    </source>
</reference>
<keyword evidence="3" id="KW-1185">Reference proteome</keyword>
<dbReference type="InterPro" id="IPR052189">
    <property type="entry name" value="L-asp_N-monooxygenase_NS-form"/>
</dbReference>
<evidence type="ECO:0000313" key="3">
    <source>
        <dbReference type="Proteomes" id="UP000239532"/>
    </source>
</evidence>
<name>A0A2S9WRV3_9FLAO</name>
<organism evidence="2 3">
    <name type="scientific">Nonlabens agnitus</name>
    <dbReference type="NCBI Taxonomy" id="870484"/>
    <lineage>
        <taxon>Bacteria</taxon>
        <taxon>Pseudomonadati</taxon>
        <taxon>Bacteroidota</taxon>
        <taxon>Flavobacteriia</taxon>
        <taxon>Flavobacteriales</taxon>
        <taxon>Flavobacteriaceae</taxon>
        <taxon>Nonlabens</taxon>
    </lineage>
</organism>